<proteinExistence type="predicted"/>
<dbReference type="EMBL" id="MU003834">
    <property type="protein sequence ID" value="KAF2717886.1"/>
    <property type="molecule type" value="Genomic_DNA"/>
</dbReference>
<evidence type="ECO:0000313" key="5">
    <source>
        <dbReference type="Proteomes" id="UP000799441"/>
    </source>
</evidence>
<reference evidence="4" key="1">
    <citation type="journal article" date="2020" name="Stud. Mycol.">
        <title>101 Dothideomycetes genomes: a test case for predicting lifestyles and emergence of pathogens.</title>
        <authorList>
            <person name="Haridas S."/>
            <person name="Albert R."/>
            <person name="Binder M."/>
            <person name="Bloem J."/>
            <person name="Labutti K."/>
            <person name="Salamov A."/>
            <person name="Andreopoulos B."/>
            <person name="Baker S."/>
            <person name="Barry K."/>
            <person name="Bills G."/>
            <person name="Bluhm B."/>
            <person name="Cannon C."/>
            <person name="Castanera R."/>
            <person name="Culley D."/>
            <person name="Daum C."/>
            <person name="Ezra D."/>
            <person name="Gonzalez J."/>
            <person name="Henrissat B."/>
            <person name="Kuo A."/>
            <person name="Liang C."/>
            <person name="Lipzen A."/>
            <person name="Lutzoni F."/>
            <person name="Magnuson J."/>
            <person name="Mondo S."/>
            <person name="Nolan M."/>
            <person name="Ohm R."/>
            <person name="Pangilinan J."/>
            <person name="Park H.-J."/>
            <person name="Ramirez L."/>
            <person name="Alfaro M."/>
            <person name="Sun H."/>
            <person name="Tritt A."/>
            <person name="Yoshinaga Y."/>
            <person name="Zwiers L.-H."/>
            <person name="Turgeon B."/>
            <person name="Goodwin S."/>
            <person name="Spatafora J."/>
            <person name="Crous P."/>
            <person name="Grigoriev I."/>
        </authorList>
    </citation>
    <scope>NUCLEOTIDE SEQUENCE</scope>
    <source>
        <strain evidence="4">CBS 116435</strain>
    </source>
</reference>
<dbReference type="Gene3D" id="3.40.50.150">
    <property type="entry name" value="Vaccinia Virus protein VP39"/>
    <property type="match status" value="1"/>
</dbReference>
<dbReference type="PANTHER" id="PTHR13393">
    <property type="entry name" value="SAM-DEPENDENT METHYLTRANSFERASE"/>
    <property type="match status" value="1"/>
</dbReference>
<keyword evidence="1" id="KW-0489">Methyltransferase</keyword>
<dbReference type="CDD" id="cd02440">
    <property type="entry name" value="AdoMet_MTases"/>
    <property type="match status" value="1"/>
</dbReference>
<dbReference type="SUPFAM" id="SSF53335">
    <property type="entry name" value="S-adenosyl-L-methionine-dependent methyltransferases"/>
    <property type="match status" value="1"/>
</dbReference>
<evidence type="ECO:0000256" key="1">
    <source>
        <dbReference type="ARBA" id="ARBA00022603"/>
    </source>
</evidence>
<keyword evidence="2" id="KW-0808">Transferase</keyword>
<dbReference type="GO" id="GO:0008168">
    <property type="term" value="F:methyltransferase activity"/>
    <property type="evidence" value="ECO:0007669"/>
    <property type="project" value="UniProtKB-KW"/>
</dbReference>
<dbReference type="GO" id="GO:0005634">
    <property type="term" value="C:nucleus"/>
    <property type="evidence" value="ECO:0007669"/>
    <property type="project" value="TreeGrafter"/>
</dbReference>
<dbReference type="GO" id="GO:0070475">
    <property type="term" value="P:rRNA base methylation"/>
    <property type="evidence" value="ECO:0007669"/>
    <property type="project" value="TreeGrafter"/>
</dbReference>
<evidence type="ECO:0008006" key="6">
    <source>
        <dbReference type="Google" id="ProtNLM"/>
    </source>
</evidence>
<evidence type="ECO:0000256" key="2">
    <source>
        <dbReference type="ARBA" id="ARBA00022679"/>
    </source>
</evidence>
<dbReference type="InterPro" id="IPR010286">
    <property type="entry name" value="METTL16/RlmF"/>
</dbReference>
<accession>A0A9P4UM20</accession>
<evidence type="ECO:0000313" key="4">
    <source>
        <dbReference type="EMBL" id="KAF2717886.1"/>
    </source>
</evidence>
<dbReference type="Pfam" id="PF05971">
    <property type="entry name" value="Methyltransf_10"/>
    <property type="match status" value="1"/>
</dbReference>
<dbReference type="InterPro" id="IPR029063">
    <property type="entry name" value="SAM-dependent_MTases_sf"/>
</dbReference>
<feature type="region of interest" description="Disordered" evidence="3">
    <location>
        <begin position="1"/>
        <end position="20"/>
    </location>
</feature>
<dbReference type="OrthoDB" id="514248at2759"/>
<dbReference type="PANTHER" id="PTHR13393:SF0">
    <property type="entry name" value="RNA N6-ADENOSINE-METHYLTRANSFERASE METTL16"/>
    <property type="match status" value="1"/>
</dbReference>
<dbReference type="AlphaFoldDB" id="A0A9P4UM20"/>
<comment type="caution">
    <text evidence="4">The sequence shown here is derived from an EMBL/GenBank/DDBJ whole genome shotgun (WGS) entry which is preliminary data.</text>
</comment>
<dbReference type="Proteomes" id="UP000799441">
    <property type="component" value="Unassembled WGS sequence"/>
</dbReference>
<sequence>MFVATTINKRKRQSSTSMPPAFPKRSDYYVYTSQSNTDFSELASEKAGNLEFRKLWLASKKQLDFSDPATVQQLTRSLLKHDFHLDIDLPNDRLCPPVPVRWNYVRWLQDLIDTTNGGFTEGYDANRRVTGIDIGTGASCIYPLLACSTRSNWHMVATDIDSRSLEWARKNIIQNRLESRVQHKHVKASEGLISNLDDLPKDRSSDFVMMNPPFFDSEDDMRKTYQKDRPPNAVCLGSENEMIYSSGINTDDGGHGGDLGFVMRLFNESLRLRQRVQWYSAMLGKKSTAEAIVAKLKQHDINNFAVTNMSAGNQTRRYGVAWSFDDLRPRNDVARHGDLFSSILPMAPAQTIEMPLHSQKSAEEKIKQRVAELGTKVSWEWDGKSTTGVLRTSKNCWSRAARRKRKFGGDRDEMVESNVALAVRITAETGKANLRWLQGLDQMIWVSFCGWLKTGISPIPALRTDSS</sequence>
<gene>
    <name evidence="4" type="ORF">K431DRAFT_147421</name>
</gene>
<organism evidence="4 5">
    <name type="scientific">Polychaeton citri CBS 116435</name>
    <dbReference type="NCBI Taxonomy" id="1314669"/>
    <lineage>
        <taxon>Eukaryota</taxon>
        <taxon>Fungi</taxon>
        <taxon>Dikarya</taxon>
        <taxon>Ascomycota</taxon>
        <taxon>Pezizomycotina</taxon>
        <taxon>Dothideomycetes</taxon>
        <taxon>Dothideomycetidae</taxon>
        <taxon>Capnodiales</taxon>
        <taxon>Capnodiaceae</taxon>
        <taxon>Polychaeton</taxon>
    </lineage>
</organism>
<evidence type="ECO:0000256" key="3">
    <source>
        <dbReference type="SAM" id="MobiDB-lite"/>
    </source>
</evidence>
<protein>
    <recommendedName>
        <fullName evidence="6">U6 small nuclear RNA (adenine-(43)-N(6))-methyltransferase</fullName>
    </recommendedName>
</protein>
<name>A0A9P4UM20_9PEZI</name>
<keyword evidence="5" id="KW-1185">Reference proteome</keyword>